<feature type="compositionally biased region" description="Basic and acidic residues" evidence="1">
    <location>
        <begin position="54"/>
        <end position="77"/>
    </location>
</feature>
<dbReference type="PANTHER" id="PTHR31777:SF0">
    <property type="entry name" value="TRANSMEMBRANE PROTEIN 169"/>
    <property type="match status" value="1"/>
</dbReference>
<evidence type="ECO:0000313" key="2">
    <source>
        <dbReference type="Ensembl" id="ENSCCRP00020101679.1"/>
    </source>
</evidence>
<evidence type="ECO:0000313" key="3">
    <source>
        <dbReference type="Proteomes" id="UP000694701"/>
    </source>
</evidence>
<dbReference type="Proteomes" id="UP000694701">
    <property type="component" value="Unplaced"/>
</dbReference>
<feature type="region of interest" description="Disordered" evidence="1">
    <location>
        <begin position="1"/>
        <end position="96"/>
    </location>
</feature>
<sequence length="189" mass="21239">MEQVEQLRSESPQLESVRSEVSGGQVDEGSSGTSTRRKRRKREHRPESIIVYRSDPERAAGEEDHGGDSEGGERNSEEGATFLNNPSSEGWAVPPDSRYVTLTGTITRGKKKGQMVDIHVTLTERELREMARSKERLDAECGSREGSSNPKDVNYRCIFEKKKKKLKKTTTPLFQTCVSFLCGMQTKKL</sequence>
<organism evidence="2 3">
    <name type="scientific">Cyprinus carpio</name>
    <name type="common">Common carp</name>
    <dbReference type="NCBI Taxonomy" id="7962"/>
    <lineage>
        <taxon>Eukaryota</taxon>
        <taxon>Metazoa</taxon>
        <taxon>Chordata</taxon>
        <taxon>Craniata</taxon>
        <taxon>Vertebrata</taxon>
        <taxon>Euteleostomi</taxon>
        <taxon>Actinopterygii</taxon>
        <taxon>Neopterygii</taxon>
        <taxon>Teleostei</taxon>
        <taxon>Ostariophysi</taxon>
        <taxon>Cypriniformes</taxon>
        <taxon>Cyprinidae</taxon>
        <taxon>Cyprininae</taxon>
        <taxon>Cyprinus</taxon>
    </lineage>
</organism>
<evidence type="ECO:0000256" key="1">
    <source>
        <dbReference type="SAM" id="MobiDB-lite"/>
    </source>
</evidence>
<name>A0A8C2JX51_CYPCA</name>
<protein>
    <submittedName>
        <fullName evidence="2">Transmembrane protein 169b</fullName>
    </submittedName>
</protein>
<dbReference type="InterPro" id="IPR029386">
    <property type="entry name" value="TMEM169"/>
</dbReference>
<accession>A0A8C2JX51</accession>
<proteinExistence type="predicted"/>
<dbReference type="Ensembl" id="ENSCCRT00020111158.1">
    <property type="protein sequence ID" value="ENSCCRP00020101679.1"/>
    <property type="gene ID" value="ENSCCRG00020046624.1"/>
</dbReference>
<dbReference type="PANTHER" id="PTHR31777">
    <property type="entry name" value="TRANSMEMBRANE PROTEIN 169"/>
    <property type="match status" value="1"/>
</dbReference>
<reference evidence="2" key="1">
    <citation type="submission" date="2025-08" db="UniProtKB">
        <authorList>
            <consortium name="Ensembl"/>
        </authorList>
    </citation>
    <scope>IDENTIFICATION</scope>
</reference>
<dbReference type="AlphaFoldDB" id="A0A8C2JX51"/>